<dbReference type="EMBL" id="FO203431">
    <property type="protein sequence ID" value="CCH87139.1"/>
    <property type="molecule type" value="Genomic_DNA"/>
</dbReference>
<proteinExistence type="predicted"/>
<name>I4EUS6_MODI5</name>
<organism evidence="2 3">
    <name type="scientific">Modestobacter italicus (strain DSM 44449 / CECT 9708 / BC 501)</name>
    <dbReference type="NCBI Taxonomy" id="2732864"/>
    <lineage>
        <taxon>Bacteria</taxon>
        <taxon>Bacillati</taxon>
        <taxon>Actinomycetota</taxon>
        <taxon>Actinomycetes</taxon>
        <taxon>Geodermatophilales</taxon>
        <taxon>Geodermatophilaceae</taxon>
        <taxon>Modestobacter</taxon>
    </lineage>
</organism>
<dbReference type="KEGG" id="mmar:MODMU_1698"/>
<accession>I4EUS6</accession>
<reference evidence="2 3" key="1">
    <citation type="journal article" date="2012" name="J. Bacteriol.">
        <title>Genome Sequence of Radiation-Resistant Modestobacter marinus Strain BC501, a Representative Actinobacterium That Thrives on Calcareous Stone Surfaces.</title>
        <authorList>
            <person name="Normand P."/>
            <person name="Gury J."/>
            <person name="Pujic P."/>
            <person name="Chouaia B."/>
            <person name="Crotti E."/>
            <person name="Brusetti L."/>
            <person name="Daffonchio D."/>
            <person name="Vacherie B."/>
            <person name="Barbe V."/>
            <person name="Medigue C."/>
            <person name="Calteau A."/>
            <person name="Ghodhbane-Gtari F."/>
            <person name="Essoussi I."/>
            <person name="Nouioui I."/>
            <person name="Abbassi-Ghozzi I."/>
            <person name="Gtari M."/>
        </authorList>
    </citation>
    <scope>NUCLEOTIDE SEQUENCE [LARGE SCALE GENOMIC DNA]</scope>
    <source>
        <strain evidence="3">BC 501</strain>
    </source>
</reference>
<protein>
    <submittedName>
        <fullName evidence="2">Uncharacterized protein</fullName>
    </submittedName>
</protein>
<dbReference type="AlphaFoldDB" id="I4EUS6"/>
<sequence length="30" mass="3118">MFGTPLRPASVDPGLSRDTAVGADDLHPPQ</sequence>
<evidence type="ECO:0000313" key="2">
    <source>
        <dbReference type="EMBL" id="CCH87139.1"/>
    </source>
</evidence>
<dbReference type="Proteomes" id="UP000006461">
    <property type="component" value="Chromosome"/>
</dbReference>
<keyword evidence="3" id="KW-1185">Reference proteome</keyword>
<gene>
    <name evidence="2" type="ordered locus">MODMU_1698</name>
</gene>
<dbReference type="STRING" id="477641.MODMU_1698"/>
<feature type="region of interest" description="Disordered" evidence="1">
    <location>
        <begin position="1"/>
        <end position="30"/>
    </location>
</feature>
<dbReference type="HOGENOM" id="CLU_3404386_0_0_11"/>
<evidence type="ECO:0000256" key="1">
    <source>
        <dbReference type="SAM" id="MobiDB-lite"/>
    </source>
</evidence>
<evidence type="ECO:0000313" key="3">
    <source>
        <dbReference type="Proteomes" id="UP000006461"/>
    </source>
</evidence>